<evidence type="ECO:0008006" key="4">
    <source>
        <dbReference type="Google" id="ProtNLM"/>
    </source>
</evidence>
<evidence type="ECO:0000313" key="3">
    <source>
        <dbReference type="Proteomes" id="UP000198697"/>
    </source>
</evidence>
<feature type="transmembrane region" description="Helical" evidence="1">
    <location>
        <begin position="95"/>
        <end position="113"/>
    </location>
</feature>
<dbReference type="Proteomes" id="UP000198697">
    <property type="component" value="Unassembled WGS sequence"/>
</dbReference>
<dbReference type="Pfam" id="PF06170">
    <property type="entry name" value="DUF983"/>
    <property type="match status" value="1"/>
</dbReference>
<evidence type="ECO:0000256" key="1">
    <source>
        <dbReference type="SAM" id="Phobius"/>
    </source>
</evidence>
<dbReference type="AlphaFoldDB" id="A0A1I0AVW9"/>
<sequence>MTDSSTYPAPAGSTLMGILQQRCPRCRRGPLFTHSALNLAHFTEMPTNCPVCNQVYEPEPGFYWGAMYISFGFSTGMMLVIGFLVYHLLGDPDTWVYVTAVAVIAVLMTPFNLRYSRTLMIYTFGGVDYDPRYAAGT</sequence>
<gene>
    <name evidence="2" type="ORF">SAMN04487998_0854</name>
</gene>
<protein>
    <recommendedName>
        <fullName evidence="4">DUF983 domain-containing protein</fullName>
    </recommendedName>
</protein>
<dbReference type="InterPro" id="IPR009325">
    <property type="entry name" value="DUF983"/>
</dbReference>
<evidence type="ECO:0000313" key="2">
    <source>
        <dbReference type="EMBL" id="SES98581.1"/>
    </source>
</evidence>
<keyword evidence="1" id="KW-1133">Transmembrane helix</keyword>
<organism evidence="2 3">
    <name type="scientific">Hymenobacter actinosclerus</name>
    <dbReference type="NCBI Taxonomy" id="82805"/>
    <lineage>
        <taxon>Bacteria</taxon>
        <taxon>Pseudomonadati</taxon>
        <taxon>Bacteroidota</taxon>
        <taxon>Cytophagia</taxon>
        <taxon>Cytophagales</taxon>
        <taxon>Hymenobacteraceae</taxon>
        <taxon>Hymenobacter</taxon>
    </lineage>
</organism>
<dbReference type="RefSeq" id="WP_245744872.1">
    <property type="nucleotide sequence ID" value="NZ_FOHS01000001.1"/>
</dbReference>
<dbReference type="STRING" id="82805.SAMN04487998_0854"/>
<accession>A0A1I0AVW9</accession>
<keyword evidence="1" id="KW-0472">Membrane</keyword>
<keyword evidence="1" id="KW-0812">Transmembrane</keyword>
<reference evidence="3" key="1">
    <citation type="submission" date="2016-10" db="EMBL/GenBank/DDBJ databases">
        <authorList>
            <person name="Varghese N."/>
            <person name="Submissions S."/>
        </authorList>
    </citation>
    <scope>NUCLEOTIDE SEQUENCE [LARGE SCALE GENOMIC DNA]</scope>
    <source>
        <strain evidence="3">DSM 15310</strain>
    </source>
</reference>
<dbReference type="EMBL" id="FOHS01000001">
    <property type="protein sequence ID" value="SES98581.1"/>
    <property type="molecule type" value="Genomic_DNA"/>
</dbReference>
<keyword evidence="3" id="KW-1185">Reference proteome</keyword>
<name>A0A1I0AVW9_9BACT</name>
<proteinExistence type="predicted"/>
<feature type="transmembrane region" description="Helical" evidence="1">
    <location>
        <begin position="66"/>
        <end position="89"/>
    </location>
</feature>